<dbReference type="PANTHER" id="PTHR34009">
    <property type="entry name" value="PROTEIN STAR"/>
    <property type="match status" value="1"/>
</dbReference>
<comment type="caution">
    <text evidence="2">The sequence shown here is derived from an EMBL/GenBank/DDBJ whole genome shotgun (WGS) entry which is preliminary data.</text>
</comment>
<dbReference type="PANTHER" id="PTHR34009:SF2">
    <property type="entry name" value="PROTEIN STAR"/>
    <property type="match status" value="1"/>
</dbReference>
<name>A0ABD3MZM8_9STRA</name>
<dbReference type="EMBL" id="JALLPJ020001333">
    <property type="protein sequence ID" value="KAL3769329.1"/>
    <property type="molecule type" value="Genomic_DNA"/>
</dbReference>
<sequence>MSAASRASRPTGSSKRNRPSLAMSKQTSSESSPNPTTNSRPLFMEDINIQYASLSERLAQENQAQFSVEVSSSGNNPTNSGNLKKTKVRFAETAALASTLDAARASEEEYRSTPLESISDLFQKKYTVPVFLLAATGIFLMVHLTTGGDGNEVYGSKAQSSHVQSNSLRSGDTSILSLNNGLDEDSPSLVQKRSFNIGTGDGFTSLIFSFVPTPSPKGDGDINDNSPSPTGEAMVHITPKVRAGIPSLMDENSGGYEPGWVLVPTSSKGKGEGMYGGGLDIKEGWGYPPGVPTPDPALLTSEGGNYHAGNFANGVGINGPLNTEFAPDKWGIPAGEPTPDPALLTNVSPVTAKWNFPPGYPTPDPIYLPVGTPAELGKGKPGSGLWGYPPGVPTPNPDLLVEVASNPDGSSPTTLKWDIPLGQPTPDPALLSNVDNSSPTTLKWNIPLGQPTPDPALLANVGSPTTLGWNYPPGVPTPDPALLAGVPDTVTWGYPPGIPTPDPALLEGTAVTMTWGYPPGVPTPDPALSSGDTASPTQRNVEVAPPKTSPTAISVSETDVTFKMPDELPPVAPPPADTSGLAVEVAPPPPVPVIPITVKNPSFPIPRPPTPQVVTQTYTGGVYTGSKPDRPGRAPTFLGLGTGTRPPRGPRPVHGQQFTQQLYQQQGGYIMGGCGGCCGGCCGCGGNMMMGGGFMGAVPVSDGSTMVVPQMMGDTRLNLPGGISVPGLHQPECPWECMIDETVPTKGRSNEDDAIYEIFYTNPLNCCGTIVEIGAGNGEDNSPSYFFEYGMNWTAIMTEADPTSFDELTRFRTGDKAALRHGAFCQEGSQIYFDENTKLFQTDTMGDYSSELMSTTAFAVDDNTAKVDCIRLDTDILVGLDHVNVMVIRVKGDPWAVVRTMDWEVSVDIWVILMEDRPGMLHNTLRAALKLHDYVPASWEIKLWCESPTNCMQNEVWLRKSFSALPKPLMGMTGGSSGLRGTNVIG</sequence>
<gene>
    <name evidence="2" type="ORF">ACHAWO_007528</name>
</gene>
<proteinExistence type="predicted"/>
<evidence type="ECO:0000256" key="1">
    <source>
        <dbReference type="SAM" id="MobiDB-lite"/>
    </source>
</evidence>
<feature type="region of interest" description="Disordered" evidence="1">
    <location>
        <begin position="214"/>
        <end position="233"/>
    </location>
</feature>
<accession>A0ABD3MZM8</accession>
<dbReference type="InterPro" id="IPR053202">
    <property type="entry name" value="EGF_Rcpt_Signaling_Reg"/>
</dbReference>
<evidence type="ECO:0000313" key="2">
    <source>
        <dbReference type="EMBL" id="KAL3769329.1"/>
    </source>
</evidence>
<dbReference type="Proteomes" id="UP001530400">
    <property type="component" value="Unassembled WGS sequence"/>
</dbReference>
<dbReference type="AlphaFoldDB" id="A0ABD3MZM8"/>
<feature type="compositionally biased region" description="Low complexity" evidence="1">
    <location>
        <begin position="27"/>
        <end position="39"/>
    </location>
</feature>
<protein>
    <recommendedName>
        <fullName evidence="4">Methyltransferase FkbM domain-containing protein</fullName>
    </recommendedName>
</protein>
<feature type="region of interest" description="Disordered" evidence="1">
    <location>
        <begin position="520"/>
        <end position="552"/>
    </location>
</feature>
<feature type="compositionally biased region" description="Polar residues" evidence="1">
    <location>
        <begin position="530"/>
        <end position="540"/>
    </location>
</feature>
<evidence type="ECO:0000313" key="3">
    <source>
        <dbReference type="Proteomes" id="UP001530400"/>
    </source>
</evidence>
<feature type="region of interest" description="Disordered" evidence="1">
    <location>
        <begin position="1"/>
        <end position="42"/>
    </location>
</feature>
<keyword evidence="3" id="KW-1185">Reference proteome</keyword>
<evidence type="ECO:0008006" key="4">
    <source>
        <dbReference type="Google" id="ProtNLM"/>
    </source>
</evidence>
<reference evidence="2 3" key="1">
    <citation type="submission" date="2024-10" db="EMBL/GenBank/DDBJ databases">
        <title>Updated reference genomes for cyclostephanoid diatoms.</title>
        <authorList>
            <person name="Roberts W.R."/>
            <person name="Alverson A.J."/>
        </authorList>
    </citation>
    <scope>NUCLEOTIDE SEQUENCE [LARGE SCALE GENOMIC DNA]</scope>
    <source>
        <strain evidence="2 3">AJA010-31</strain>
    </source>
</reference>
<organism evidence="2 3">
    <name type="scientific">Cyclotella atomus</name>
    <dbReference type="NCBI Taxonomy" id="382360"/>
    <lineage>
        <taxon>Eukaryota</taxon>
        <taxon>Sar</taxon>
        <taxon>Stramenopiles</taxon>
        <taxon>Ochrophyta</taxon>
        <taxon>Bacillariophyta</taxon>
        <taxon>Coscinodiscophyceae</taxon>
        <taxon>Thalassiosirophycidae</taxon>
        <taxon>Stephanodiscales</taxon>
        <taxon>Stephanodiscaceae</taxon>
        <taxon>Cyclotella</taxon>
    </lineage>
</organism>